<dbReference type="AlphaFoldDB" id="A0A9D3YAU1"/>
<evidence type="ECO:0000313" key="3">
    <source>
        <dbReference type="Proteomes" id="UP000828390"/>
    </source>
</evidence>
<feature type="region of interest" description="Disordered" evidence="1">
    <location>
        <begin position="53"/>
        <end position="116"/>
    </location>
</feature>
<comment type="caution">
    <text evidence="2">The sequence shown here is derived from an EMBL/GenBank/DDBJ whole genome shotgun (WGS) entry which is preliminary data.</text>
</comment>
<evidence type="ECO:0000256" key="1">
    <source>
        <dbReference type="SAM" id="MobiDB-lite"/>
    </source>
</evidence>
<reference evidence="2" key="1">
    <citation type="journal article" date="2019" name="bioRxiv">
        <title>The Genome of the Zebra Mussel, Dreissena polymorpha: A Resource for Invasive Species Research.</title>
        <authorList>
            <person name="McCartney M.A."/>
            <person name="Auch B."/>
            <person name="Kono T."/>
            <person name="Mallez S."/>
            <person name="Zhang Y."/>
            <person name="Obille A."/>
            <person name="Becker A."/>
            <person name="Abrahante J.E."/>
            <person name="Garbe J."/>
            <person name="Badalamenti J.P."/>
            <person name="Herman A."/>
            <person name="Mangelson H."/>
            <person name="Liachko I."/>
            <person name="Sullivan S."/>
            <person name="Sone E.D."/>
            <person name="Koren S."/>
            <person name="Silverstein K.A.T."/>
            <person name="Beckman K.B."/>
            <person name="Gohl D.M."/>
        </authorList>
    </citation>
    <scope>NUCLEOTIDE SEQUENCE</scope>
    <source>
        <strain evidence="2">Duluth1</strain>
        <tissue evidence="2">Whole animal</tissue>
    </source>
</reference>
<reference evidence="2" key="2">
    <citation type="submission" date="2020-11" db="EMBL/GenBank/DDBJ databases">
        <authorList>
            <person name="McCartney M.A."/>
            <person name="Auch B."/>
            <person name="Kono T."/>
            <person name="Mallez S."/>
            <person name="Becker A."/>
            <person name="Gohl D.M."/>
            <person name="Silverstein K.A.T."/>
            <person name="Koren S."/>
            <person name="Bechman K.B."/>
            <person name="Herman A."/>
            <person name="Abrahante J.E."/>
            <person name="Garbe J."/>
        </authorList>
    </citation>
    <scope>NUCLEOTIDE SEQUENCE</scope>
    <source>
        <strain evidence="2">Duluth1</strain>
        <tissue evidence="2">Whole animal</tissue>
    </source>
</reference>
<organism evidence="2 3">
    <name type="scientific">Dreissena polymorpha</name>
    <name type="common">Zebra mussel</name>
    <name type="synonym">Mytilus polymorpha</name>
    <dbReference type="NCBI Taxonomy" id="45954"/>
    <lineage>
        <taxon>Eukaryota</taxon>
        <taxon>Metazoa</taxon>
        <taxon>Spiralia</taxon>
        <taxon>Lophotrochozoa</taxon>
        <taxon>Mollusca</taxon>
        <taxon>Bivalvia</taxon>
        <taxon>Autobranchia</taxon>
        <taxon>Heteroconchia</taxon>
        <taxon>Euheterodonta</taxon>
        <taxon>Imparidentia</taxon>
        <taxon>Neoheterodontei</taxon>
        <taxon>Myida</taxon>
        <taxon>Dreissenoidea</taxon>
        <taxon>Dreissenidae</taxon>
        <taxon>Dreissena</taxon>
    </lineage>
</organism>
<dbReference type="EMBL" id="JAIWYP010000016">
    <property type="protein sequence ID" value="KAH3696993.1"/>
    <property type="molecule type" value="Genomic_DNA"/>
</dbReference>
<keyword evidence="3" id="KW-1185">Reference proteome</keyword>
<proteinExistence type="predicted"/>
<accession>A0A9D3YAU1</accession>
<protein>
    <submittedName>
        <fullName evidence="2">Uncharacterized protein</fullName>
    </submittedName>
</protein>
<name>A0A9D3YAU1_DREPO</name>
<sequence>MTTKLSKFVGRYDFSMEHNESTINMLENEPGKNASEKRACKRQKQRVTEIMESAMTGASSTTHKCKRERGGGEGGREGGKEREREIGRERGCRFPGSRGVQGQRENPGRQFEDSDD</sequence>
<evidence type="ECO:0000313" key="2">
    <source>
        <dbReference type="EMBL" id="KAH3696993.1"/>
    </source>
</evidence>
<gene>
    <name evidence="2" type="ORF">DPMN_084477</name>
</gene>
<feature type="compositionally biased region" description="Basic and acidic residues" evidence="1">
    <location>
        <begin position="106"/>
        <end position="116"/>
    </location>
</feature>
<feature type="compositionally biased region" description="Basic and acidic residues" evidence="1">
    <location>
        <begin position="68"/>
        <end position="92"/>
    </location>
</feature>
<dbReference type="Proteomes" id="UP000828390">
    <property type="component" value="Unassembled WGS sequence"/>
</dbReference>